<reference evidence="1 2" key="2">
    <citation type="submission" date="2018-11" db="EMBL/GenBank/DDBJ databases">
        <authorList>
            <consortium name="Pathogen Informatics"/>
        </authorList>
    </citation>
    <scope>NUCLEOTIDE SEQUENCE [LARGE SCALE GENOMIC DNA]</scope>
</reference>
<evidence type="ECO:0000313" key="3">
    <source>
        <dbReference type="WBParaSite" id="GPUH_0000342201-mRNA-1"/>
    </source>
</evidence>
<keyword evidence="2" id="KW-1185">Reference proteome</keyword>
<name>A0A183D3X5_9BILA</name>
<dbReference type="OrthoDB" id="44277at2759"/>
<dbReference type="Proteomes" id="UP000271098">
    <property type="component" value="Unassembled WGS sequence"/>
</dbReference>
<reference evidence="3" key="1">
    <citation type="submission" date="2016-06" db="UniProtKB">
        <authorList>
            <consortium name="WormBaseParasite"/>
        </authorList>
    </citation>
    <scope>IDENTIFICATION</scope>
</reference>
<dbReference type="EMBL" id="UYRT01005847">
    <property type="protein sequence ID" value="VDK39485.1"/>
    <property type="molecule type" value="Genomic_DNA"/>
</dbReference>
<dbReference type="AlphaFoldDB" id="A0A183D3X5"/>
<gene>
    <name evidence="1" type="ORF">GPUH_LOCUS3416</name>
</gene>
<evidence type="ECO:0000313" key="2">
    <source>
        <dbReference type="Proteomes" id="UP000271098"/>
    </source>
</evidence>
<accession>A0A183D3X5</accession>
<organism evidence="3">
    <name type="scientific">Gongylonema pulchrum</name>
    <dbReference type="NCBI Taxonomy" id="637853"/>
    <lineage>
        <taxon>Eukaryota</taxon>
        <taxon>Metazoa</taxon>
        <taxon>Ecdysozoa</taxon>
        <taxon>Nematoda</taxon>
        <taxon>Chromadorea</taxon>
        <taxon>Rhabditida</taxon>
        <taxon>Spirurina</taxon>
        <taxon>Spiruromorpha</taxon>
        <taxon>Spiruroidea</taxon>
        <taxon>Gongylonematidae</taxon>
        <taxon>Gongylonema</taxon>
    </lineage>
</organism>
<proteinExistence type="predicted"/>
<sequence length="128" mass="14261">MFFSCDANPEDVKKKVKEEVHDLIREHQRLPGSILHGILQRLVSYDVIQPLHKIDMFYDRRRCKQNVLLERMTSNNTSQCSNNNTQGGAVVVQQTVVEAESSPDVVIPEADGAVALVVLNSSLSTSDP</sequence>
<protein>
    <submittedName>
        <fullName evidence="3">DEK_C domain-containing protein</fullName>
    </submittedName>
</protein>
<dbReference type="WBParaSite" id="GPUH_0000342201-mRNA-1">
    <property type="protein sequence ID" value="GPUH_0000342201-mRNA-1"/>
    <property type="gene ID" value="GPUH_0000342201"/>
</dbReference>
<evidence type="ECO:0000313" key="1">
    <source>
        <dbReference type="EMBL" id="VDK39485.1"/>
    </source>
</evidence>